<proteinExistence type="predicted"/>
<protein>
    <submittedName>
        <fullName evidence="1">Uncharacterized protein</fullName>
    </submittedName>
</protein>
<dbReference type="AlphaFoldDB" id="A0A4Y2P5J5"/>
<dbReference type="Proteomes" id="UP000499080">
    <property type="component" value="Unassembled WGS sequence"/>
</dbReference>
<gene>
    <name evidence="1" type="ORF">AVEN_264183_1</name>
</gene>
<evidence type="ECO:0000313" key="2">
    <source>
        <dbReference type="Proteomes" id="UP000499080"/>
    </source>
</evidence>
<dbReference type="EMBL" id="BGPR01131325">
    <property type="protein sequence ID" value="GBN46571.1"/>
    <property type="molecule type" value="Genomic_DNA"/>
</dbReference>
<accession>A0A4Y2P5J5</accession>
<name>A0A4Y2P5J5_ARAVE</name>
<comment type="caution">
    <text evidence="1">The sequence shown here is derived from an EMBL/GenBank/DDBJ whole genome shotgun (WGS) entry which is preliminary data.</text>
</comment>
<organism evidence="1 2">
    <name type="scientific">Araneus ventricosus</name>
    <name type="common">Orbweaver spider</name>
    <name type="synonym">Epeira ventricosa</name>
    <dbReference type="NCBI Taxonomy" id="182803"/>
    <lineage>
        <taxon>Eukaryota</taxon>
        <taxon>Metazoa</taxon>
        <taxon>Ecdysozoa</taxon>
        <taxon>Arthropoda</taxon>
        <taxon>Chelicerata</taxon>
        <taxon>Arachnida</taxon>
        <taxon>Araneae</taxon>
        <taxon>Araneomorphae</taxon>
        <taxon>Entelegynae</taxon>
        <taxon>Araneoidea</taxon>
        <taxon>Araneidae</taxon>
        <taxon>Araneus</taxon>
    </lineage>
</organism>
<sequence>MKAYMKQWFQLKIQQSEKWPVFSENGMSYGRDYMLGLGGLLAGLSLGPESFKLVLHSIQMELCHPMPFHFCSPSI</sequence>
<reference evidence="1 2" key="1">
    <citation type="journal article" date="2019" name="Sci. Rep.">
        <title>Orb-weaving spider Araneus ventricosus genome elucidates the spidroin gene catalogue.</title>
        <authorList>
            <person name="Kono N."/>
            <person name="Nakamura H."/>
            <person name="Ohtoshi R."/>
            <person name="Moran D.A.P."/>
            <person name="Shinohara A."/>
            <person name="Yoshida Y."/>
            <person name="Fujiwara M."/>
            <person name="Mori M."/>
            <person name="Tomita M."/>
            <person name="Arakawa K."/>
        </authorList>
    </citation>
    <scope>NUCLEOTIDE SEQUENCE [LARGE SCALE GENOMIC DNA]</scope>
</reference>
<evidence type="ECO:0000313" key="1">
    <source>
        <dbReference type="EMBL" id="GBN46571.1"/>
    </source>
</evidence>
<keyword evidence="2" id="KW-1185">Reference proteome</keyword>